<dbReference type="SMART" id="SM00479">
    <property type="entry name" value="EXOIII"/>
    <property type="match status" value="1"/>
</dbReference>
<dbReference type="Gene3D" id="1.10.720.30">
    <property type="entry name" value="SAP domain"/>
    <property type="match status" value="1"/>
</dbReference>
<dbReference type="InterPro" id="IPR012337">
    <property type="entry name" value="RNaseH-like_sf"/>
</dbReference>
<sequence length="252" mass="29344">MVFDICRGVKEVLMRRLKNYYKKQKNVKPEKKNECSTSPRQDYFVVIDFEGTCEEENTAGYIHEIIEFPAILVNARTLELEDEFHRYCRPLEKIMLSKFCQNLTGITQETVNDAKPFSDVLTEFNAWLEKHHLGTENMFVIATDGPWDMGKFLPAQCTLSGIPVPGYASRWVNVRKHYRRYYRAEEFQTPLTLELILENLGMSFEGRPHSGIDDARNIAKILVKMVRDGLDPNVNDDIAYQRRIAEQRNAKK</sequence>
<dbReference type="GO" id="GO:0003676">
    <property type="term" value="F:nucleic acid binding"/>
    <property type="evidence" value="ECO:0007669"/>
    <property type="project" value="InterPro"/>
</dbReference>
<dbReference type="InterPro" id="IPR047201">
    <property type="entry name" value="ERI-1_3'hExo-like"/>
</dbReference>
<evidence type="ECO:0000313" key="5">
    <source>
        <dbReference type="Proteomes" id="UP001152795"/>
    </source>
</evidence>
<dbReference type="CDD" id="cd06133">
    <property type="entry name" value="ERI-1_3'hExo_like"/>
    <property type="match status" value="1"/>
</dbReference>
<evidence type="ECO:0000313" key="4">
    <source>
        <dbReference type="EMBL" id="CAB4040349.1"/>
    </source>
</evidence>
<dbReference type="InterPro" id="IPR036397">
    <property type="entry name" value="RNaseH_sf"/>
</dbReference>
<dbReference type="InterPro" id="IPR051274">
    <property type="entry name" value="3-5_Exoribonuclease"/>
</dbReference>
<keyword evidence="3" id="KW-0269">Exonuclease</keyword>
<keyword evidence="2" id="KW-0378">Hydrolase</keyword>
<dbReference type="FunFam" id="3.30.420.10:FF:000034">
    <property type="entry name" value="3'-5' exoribonuclease 1"/>
    <property type="match status" value="1"/>
</dbReference>
<name>A0A6S7LRZ1_PARCT</name>
<dbReference type="OrthoDB" id="448399at2759"/>
<evidence type="ECO:0000256" key="1">
    <source>
        <dbReference type="ARBA" id="ARBA00022722"/>
    </source>
</evidence>
<dbReference type="Gene3D" id="3.30.420.10">
    <property type="entry name" value="Ribonuclease H-like superfamily/Ribonuclease H"/>
    <property type="match status" value="1"/>
</dbReference>
<dbReference type="Pfam" id="PF00929">
    <property type="entry name" value="RNase_T"/>
    <property type="match status" value="1"/>
</dbReference>
<dbReference type="PANTHER" id="PTHR23044">
    <property type="entry name" value="3'-5' EXONUCLEASE ERI1-RELATED"/>
    <property type="match status" value="1"/>
</dbReference>
<proteinExistence type="predicted"/>
<dbReference type="GO" id="GO:0000175">
    <property type="term" value="F:3'-5'-RNA exonuclease activity"/>
    <property type="evidence" value="ECO:0007669"/>
    <property type="project" value="InterPro"/>
</dbReference>
<dbReference type="Proteomes" id="UP001152795">
    <property type="component" value="Unassembled WGS sequence"/>
</dbReference>
<keyword evidence="1" id="KW-0540">Nuclease</keyword>
<organism evidence="4 5">
    <name type="scientific">Paramuricea clavata</name>
    <name type="common">Red gorgonian</name>
    <name type="synonym">Violescent sea-whip</name>
    <dbReference type="NCBI Taxonomy" id="317549"/>
    <lineage>
        <taxon>Eukaryota</taxon>
        <taxon>Metazoa</taxon>
        <taxon>Cnidaria</taxon>
        <taxon>Anthozoa</taxon>
        <taxon>Octocorallia</taxon>
        <taxon>Malacalcyonacea</taxon>
        <taxon>Plexauridae</taxon>
        <taxon>Paramuricea</taxon>
    </lineage>
</organism>
<evidence type="ECO:0000256" key="2">
    <source>
        <dbReference type="ARBA" id="ARBA00022801"/>
    </source>
</evidence>
<gene>
    <name evidence="4" type="ORF">PACLA_8A028892</name>
</gene>
<reference evidence="4" key="1">
    <citation type="submission" date="2020-04" db="EMBL/GenBank/DDBJ databases">
        <authorList>
            <person name="Alioto T."/>
            <person name="Alioto T."/>
            <person name="Gomez Garrido J."/>
        </authorList>
    </citation>
    <scope>NUCLEOTIDE SEQUENCE</scope>
    <source>
        <strain evidence="4">A484AB</strain>
    </source>
</reference>
<protein>
    <submittedName>
        <fullName evidence="4">3 -5 exoribonuclease 1</fullName>
    </submittedName>
</protein>
<accession>A0A6S7LRZ1</accession>
<comment type="caution">
    <text evidence="4">The sequence shown here is derived from an EMBL/GenBank/DDBJ whole genome shotgun (WGS) entry which is preliminary data.</text>
</comment>
<dbReference type="PANTHER" id="PTHR23044:SF61">
    <property type="entry name" value="3'-5' EXORIBONUCLEASE 1-RELATED"/>
    <property type="match status" value="1"/>
</dbReference>
<dbReference type="AlphaFoldDB" id="A0A6S7LRZ1"/>
<keyword evidence="5" id="KW-1185">Reference proteome</keyword>
<evidence type="ECO:0000256" key="3">
    <source>
        <dbReference type="ARBA" id="ARBA00022839"/>
    </source>
</evidence>
<dbReference type="EMBL" id="CACRXK020026669">
    <property type="protein sequence ID" value="CAB4040349.1"/>
    <property type="molecule type" value="Genomic_DNA"/>
</dbReference>
<dbReference type="SUPFAM" id="SSF53098">
    <property type="entry name" value="Ribonuclease H-like"/>
    <property type="match status" value="1"/>
</dbReference>
<dbReference type="InterPro" id="IPR036361">
    <property type="entry name" value="SAP_dom_sf"/>
</dbReference>
<dbReference type="InterPro" id="IPR013520">
    <property type="entry name" value="Ribonucl_H"/>
</dbReference>